<comment type="similarity">
    <text evidence="2 6">Belongs to the CitG/MdcB family.</text>
</comment>
<dbReference type="InterPro" id="IPR017551">
    <property type="entry name" value="TriPribosyl-deP-CoA_syn_CitG"/>
</dbReference>
<dbReference type="Pfam" id="PF01874">
    <property type="entry name" value="CitG"/>
    <property type="match status" value="1"/>
</dbReference>
<keyword evidence="5 6" id="KW-0067">ATP-binding</keyword>
<sequence>MMRSQPVKPARRAPQTAAQDFARTAYRALLVEVNLTPKPGLVDRHNNGAHRDMNLGHFYRSARAIGIWLPRFIQQGCDDAARPADEQLLRLRPLGLACENHMFRATGGVNTHKGSVFSLGLLCAAFGRRYQQQKKIDAATLCAEVAAMCRGLVARELQTRNALQTAGQRLFAEHGLSGARGEAESGFERVINGALPFYRQRLKAGCDEQTALMDSLLWLMAHNQDTNVASRGGLAGLCWLQRRADGLLAQGGAQGARGRQRLRQFDADCILRHLSPGGSADLLIVTWLLAQLPN</sequence>
<dbReference type="NCBIfam" id="TIGR03125">
    <property type="entry name" value="citrate_citG"/>
    <property type="match status" value="1"/>
</dbReference>
<evidence type="ECO:0000256" key="1">
    <source>
        <dbReference type="ARBA" id="ARBA00001210"/>
    </source>
</evidence>
<evidence type="ECO:0000256" key="3">
    <source>
        <dbReference type="ARBA" id="ARBA00022679"/>
    </source>
</evidence>
<dbReference type="HAMAP" id="MF_00397">
    <property type="entry name" value="CitG"/>
    <property type="match status" value="1"/>
</dbReference>
<evidence type="ECO:0000313" key="7">
    <source>
        <dbReference type="EMBL" id="SQI43612.1"/>
    </source>
</evidence>
<dbReference type="EMBL" id="LS483469">
    <property type="protein sequence ID" value="SQI43612.1"/>
    <property type="molecule type" value="Genomic_DNA"/>
</dbReference>
<dbReference type="GO" id="GO:0046917">
    <property type="term" value="F:triphosphoribosyl-dephospho-CoA synthase activity"/>
    <property type="evidence" value="ECO:0007669"/>
    <property type="project" value="UniProtKB-UniRule"/>
</dbReference>
<dbReference type="GO" id="GO:0051191">
    <property type="term" value="P:prosthetic group biosynthetic process"/>
    <property type="evidence" value="ECO:0007669"/>
    <property type="project" value="TreeGrafter"/>
</dbReference>
<proteinExistence type="inferred from homology"/>
<organism evidence="7 8">
    <name type="scientific">Serratia plymuthica</name>
    <dbReference type="NCBI Taxonomy" id="82996"/>
    <lineage>
        <taxon>Bacteria</taxon>
        <taxon>Pseudomonadati</taxon>
        <taxon>Pseudomonadota</taxon>
        <taxon>Gammaproteobacteria</taxon>
        <taxon>Enterobacterales</taxon>
        <taxon>Yersiniaceae</taxon>
        <taxon>Serratia</taxon>
    </lineage>
</organism>
<keyword evidence="3 6" id="KW-0808">Transferase</keyword>
<reference evidence="7 8" key="1">
    <citation type="submission" date="2018-06" db="EMBL/GenBank/DDBJ databases">
        <authorList>
            <consortium name="Pathogen Informatics"/>
            <person name="Doyle S."/>
        </authorList>
    </citation>
    <scope>NUCLEOTIDE SEQUENCE [LARGE SCALE GENOMIC DNA]</scope>
    <source>
        <strain evidence="7 8">NCTC12961</strain>
    </source>
</reference>
<evidence type="ECO:0000313" key="8">
    <source>
        <dbReference type="Proteomes" id="UP000248897"/>
    </source>
</evidence>
<dbReference type="Proteomes" id="UP000248897">
    <property type="component" value="Chromosome 1"/>
</dbReference>
<accession>A0A2X4VA43</accession>
<dbReference type="GO" id="GO:0005524">
    <property type="term" value="F:ATP binding"/>
    <property type="evidence" value="ECO:0007669"/>
    <property type="project" value="UniProtKB-KW"/>
</dbReference>
<evidence type="ECO:0000256" key="5">
    <source>
        <dbReference type="ARBA" id="ARBA00022840"/>
    </source>
</evidence>
<evidence type="ECO:0000256" key="2">
    <source>
        <dbReference type="ARBA" id="ARBA00006812"/>
    </source>
</evidence>
<dbReference type="Gene3D" id="1.10.4200.10">
    <property type="entry name" value="Triphosphoribosyl-dephospho-CoA protein"/>
    <property type="match status" value="1"/>
</dbReference>
<dbReference type="PANTHER" id="PTHR30201:SF2">
    <property type="entry name" value="2-(5''-TRIPHOSPHORIBOSYL)-3'-DEPHOSPHOCOENZYME-A SYNTHASE"/>
    <property type="match status" value="1"/>
</dbReference>
<dbReference type="EC" id="2.4.2.52" evidence="6"/>
<keyword evidence="4 6" id="KW-0547">Nucleotide-binding</keyword>
<evidence type="ECO:0000256" key="4">
    <source>
        <dbReference type="ARBA" id="ARBA00022741"/>
    </source>
</evidence>
<dbReference type="PANTHER" id="PTHR30201">
    <property type="entry name" value="TRIPHOSPHORIBOSYL-DEPHOSPHO-COA SYNTHASE"/>
    <property type="match status" value="1"/>
</dbReference>
<protein>
    <recommendedName>
        <fullName evidence="6">Probable 2-(5''-triphosphoribosyl)-3'-dephosphocoenzyme-A synthase</fullName>
        <shortName evidence="6">2-(5''-triphosphoribosyl)-3'-dephospho-CoA synthase</shortName>
        <ecNumber evidence="6">2.4.2.52</ecNumber>
    </recommendedName>
</protein>
<evidence type="ECO:0000256" key="6">
    <source>
        <dbReference type="HAMAP-Rule" id="MF_00397"/>
    </source>
</evidence>
<dbReference type="InterPro" id="IPR002736">
    <property type="entry name" value="CitG"/>
</dbReference>
<name>A0A2X4VA43_SERPL</name>
<dbReference type="STRING" id="82996.ADP72_19660"/>
<gene>
    <name evidence="6" type="primary">citG</name>
    <name evidence="7" type="ORF">NCTC12961_03992</name>
</gene>
<comment type="catalytic activity">
    <reaction evidence="1 6">
        <text>3'-dephospho-CoA + ATP = 2'-(5''-triphospho-alpha-D-ribosyl)-3'-dephospho-CoA + adenine</text>
        <dbReference type="Rhea" id="RHEA:15117"/>
        <dbReference type="ChEBI" id="CHEBI:16708"/>
        <dbReference type="ChEBI" id="CHEBI:30616"/>
        <dbReference type="ChEBI" id="CHEBI:57328"/>
        <dbReference type="ChEBI" id="CHEBI:61378"/>
        <dbReference type="EC" id="2.4.2.52"/>
    </reaction>
</comment>
<dbReference type="AlphaFoldDB" id="A0A2X4VA43"/>